<protein>
    <submittedName>
        <fullName evidence="1">Uncharacterized protein</fullName>
    </submittedName>
</protein>
<gene>
    <name evidence="1" type="ORF">IC621_02425</name>
</gene>
<evidence type="ECO:0000313" key="2">
    <source>
        <dbReference type="Proteomes" id="UP000626844"/>
    </source>
</evidence>
<dbReference type="EMBL" id="JACXAI010000002">
    <property type="protein sequence ID" value="MBD1379075.1"/>
    <property type="molecule type" value="Genomic_DNA"/>
</dbReference>
<comment type="caution">
    <text evidence="1">The sequence shown here is derived from an EMBL/GenBank/DDBJ whole genome shotgun (WGS) entry which is preliminary data.</text>
</comment>
<accession>A0A926NDD4</accession>
<evidence type="ECO:0000313" key="1">
    <source>
        <dbReference type="EMBL" id="MBD1379075.1"/>
    </source>
</evidence>
<dbReference type="RefSeq" id="WP_191155371.1">
    <property type="nucleotide sequence ID" value="NZ_JACXAI010000002.1"/>
</dbReference>
<reference evidence="1" key="1">
    <citation type="submission" date="2020-09" db="EMBL/GenBank/DDBJ databases">
        <title>A novel bacterium of genus Bacillus, isolated from South China Sea.</title>
        <authorList>
            <person name="Huang H."/>
            <person name="Mo K."/>
            <person name="Hu Y."/>
        </authorList>
    </citation>
    <scope>NUCLEOTIDE SEQUENCE</scope>
    <source>
        <strain evidence="1">IB182487</strain>
    </source>
</reference>
<organism evidence="1 2">
    <name type="scientific">Metabacillus arenae</name>
    <dbReference type="NCBI Taxonomy" id="2771434"/>
    <lineage>
        <taxon>Bacteria</taxon>
        <taxon>Bacillati</taxon>
        <taxon>Bacillota</taxon>
        <taxon>Bacilli</taxon>
        <taxon>Bacillales</taxon>
        <taxon>Bacillaceae</taxon>
        <taxon>Metabacillus</taxon>
    </lineage>
</organism>
<dbReference type="Proteomes" id="UP000626844">
    <property type="component" value="Unassembled WGS sequence"/>
</dbReference>
<name>A0A926NDD4_9BACI</name>
<sequence length="103" mass="12295">MKFSIGEKVVIGKDVIGTVEQVEERKFYYKDGRESSTYKYLVQYEEPWKKDWYAEDKIEHYLNDEISVNKVLINVNLLCNLPLAKQLKYENDQLEETKKRIQG</sequence>
<proteinExistence type="predicted"/>
<dbReference type="AlphaFoldDB" id="A0A926NDD4"/>
<keyword evidence="2" id="KW-1185">Reference proteome</keyword>